<evidence type="ECO:0000256" key="2">
    <source>
        <dbReference type="SAM" id="Phobius"/>
    </source>
</evidence>
<comment type="caution">
    <text evidence="3">The sequence shown here is derived from an EMBL/GenBank/DDBJ whole genome shotgun (WGS) entry which is preliminary data.</text>
</comment>
<feature type="compositionally biased region" description="Low complexity" evidence="1">
    <location>
        <begin position="131"/>
        <end position="146"/>
    </location>
</feature>
<feature type="transmembrane region" description="Helical" evidence="2">
    <location>
        <begin position="12"/>
        <end position="32"/>
    </location>
</feature>
<dbReference type="Proteomes" id="UP000612585">
    <property type="component" value="Unassembled WGS sequence"/>
</dbReference>
<evidence type="ECO:0000256" key="1">
    <source>
        <dbReference type="SAM" id="MobiDB-lite"/>
    </source>
</evidence>
<gene>
    <name evidence="3" type="ORF">Vau01_036250</name>
</gene>
<sequence>MSSVRPRLEGVVQVGIMLVIGVAAGAASFRHVHDVAAAHGQAGWLAWADAATLELMSIASGLEIRRRHLASLRVAFPATVLVCAVVLSLAAQVVEAEQSVIGWLAAALPALGFLAMVKLAMARTSGPGPVDSKSSPLDQQSSPQDPVAAAPDSNAVVIVSGTAMALLDEPATKVEAMRRAFKAALAEGRTPDHRELADVTGADLSHARRVHRRLVDSLAE</sequence>
<dbReference type="AlphaFoldDB" id="A0A8J4DZN7"/>
<dbReference type="InterPro" id="IPR021235">
    <property type="entry name" value="DUF2637"/>
</dbReference>
<protein>
    <recommendedName>
        <fullName evidence="5">DUF2637 domain-containing protein</fullName>
    </recommendedName>
</protein>
<feature type="transmembrane region" description="Helical" evidence="2">
    <location>
        <begin position="74"/>
        <end position="94"/>
    </location>
</feature>
<keyword evidence="2" id="KW-0472">Membrane</keyword>
<keyword evidence="4" id="KW-1185">Reference proteome</keyword>
<evidence type="ECO:0000313" key="3">
    <source>
        <dbReference type="EMBL" id="GIJ56109.1"/>
    </source>
</evidence>
<evidence type="ECO:0008006" key="5">
    <source>
        <dbReference type="Google" id="ProtNLM"/>
    </source>
</evidence>
<name>A0A8J4DZN7_9ACTN</name>
<dbReference type="EMBL" id="BOPG01000023">
    <property type="protein sequence ID" value="GIJ56109.1"/>
    <property type="molecule type" value="Genomic_DNA"/>
</dbReference>
<organism evidence="3 4">
    <name type="scientific">Virgisporangium aurantiacum</name>
    <dbReference type="NCBI Taxonomy" id="175570"/>
    <lineage>
        <taxon>Bacteria</taxon>
        <taxon>Bacillati</taxon>
        <taxon>Actinomycetota</taxon>
        <taxon>Actinomycetes</taxon>
        <taxon>Micromonosporales</taxon>
        <taxon>Micromonosporaceae</taxon>
        <taxon>Virgisporangium</taxon>
    </lineage>
</organism>
<accession>A0A8J4DZN7</accession>
<proteinExistence type="predicted"/>
<keyword evidence="2" id="KW-1133">Transmembrane helix</keyword>
<keyword evidence="2" id="KW-0812">Transmembrane</keyword>
<feature type="region of interest" description="Disordered" evidence="1">
    <location>
        <begin position="125"/>
        <end position="150"/>
    </location>
</feature>
<reference evidence="3" key="1">
    <citation type="submission" date="2021-01" db="EMBL/GenBank/DDBJ databases">
        <title>Whole genome shotgun sequence of Virgisporangium aurantiacum NBRC 16421.</title>
        <authorList>
            <person name="Komaki H."/>
            <person name="Tamura T."/>
        </authorList>
    </citation>
    <scope>NUCLEOTIDE SEQUENCE</scope>
    <source>
        <strain evidence="3">NBRC 16421</strain>
    </source>
</reference>
<feature type="transmembrane region" description="Helical" evidence="2">
    <location>
        <begin position="100"/>
        <end position="117"/>
    </location>
</feature>
<dbReference type="Pfam" id="PF10935">
    <property type="entry name" value="DUF2637"/>
    <property type="match status" value="1"/>
</dbReference>
<evidence type="ECO:0000313" key="4">
    <source>
        <dbReference type="Proteomes" id="UP000612585"/>
    </source>
</evidence>